<dbReference type="InterPro" id="IPR032675">
    <property type="entry name" value="LRR_dom_sf"/>
</dbReference>
<reference evidence="1" key="2">
    <citation type="submission" date="2019-06" db="EMBL/GenBank/DDBJ databases">
        <title>Genomics analysis of Aphanomyces spp. identifies a new class of oomycete effector associated with host adaptation.</title>
        <authorList>
            <person name="Gaulin E."/>
        </authorList>
    </citation>
    <scope>NUCLEOTIDE SEQUENCE</scope>
    <source>
        <strain evidence="1">CBS 578.67</strain>
    </source>
</reference>
<dbReference type="AlphaFoldDB" id="A0A485KXU3"/>
<evidence type="ECO:0000313" key="2">
    <source>
        <dbReference type="EMBL" id="VFT90170.1"/>
    </source>
</evidence>
<evidence type="ECO:0000313" key="1">
    <source>
        <dbReference type="EMBL" id="KAF0695873.1"/>
    </source>
</evidence>
<gene>
    <name evidence="2" type="primary">Aste57867_13331</name>
    <name evidence="1" type="ORF">As57867_013282</name>
    <name evidence="2" type="ORF">ASTE57867_13331</name>
</gene>
<dbReference type="SUPFAM" id="SSF52047">
    <property type="entry name" value="RNI-like"/>
    <property type="match status" value="1"/>
</dbReference>
<dbReference type="EMBL" id="CAADRA010005468">
    <property type="protein sequence ID" value="VFT90170.1"/>
    <property type="molecule type" value="Genomic_DNA"/>
</dbReference>
<name>A0A485KXU3_9STRA</name>
<dbReference type="Pfam" id="PF13516">
    <property type="entry name" value="LRR_6"/>
    <property type="match status" value="2"/>
</dbReference>
<protein>
    <submittedName>
        <fullName evidence="2">Aste57867_13331 protein</fullName>
    </submittedName>
</protein>
<dbReference type="InterPro" id="IPR001611">
    <property type="entry name" value="Leu-rich_rpt"/>
</dbReference>
<dbReference type="OrthoDB" id="45061at2759"/>
<accession>A0A485KXU3</accession>
<dbReference type="Gene3D" id="3.80.10.10">
    <property type="entry name" value="Ribonuclease Inhibitor"/>
    <property type="match status" value="1"/>
</dbReference>
<evidence type="ECO:0000313" key="3">
    <source>
        <dbReference type="Proteomes" id="UP000332933"/>
    </source>
</evidence>
<dbReference type="Proteomes" id="UP000332933">
    <property type="component" value="Unassembled WGS sequence"/>
</dbReference>
<sequence length="182" mass="19950">MIRDLICWIQANRVTSLELGPFQWTNDAVVHKLVAGNFACPTLAKVKLTGCMISPLPTFPSRLAMQELHLESCELTTNDIIRLSVGLVDSNVERLVLARTNHVHFGFQTLLQALPRSKVTNLELSHCGLGDQALATLAPLLVPTRLELLILDGNPITNVGVVAIGRAIRASPTIQYLCLQYC</sequence>
<keyword evidence="3" id="KW-1185">Reference proteome</keyword>
<reference evidence="2 3" key="1">
    <citation type="submission" date="2019-03" db="EMBL/GenBank/DDBJ databases">
        <authorList>
            <person name="Gaulin E."/>
            <person name="Dumas B."/>
        </authorList>
    </citation>
    <scope>NUCLEOTIDE SEQUENCE [LARGE SCALE GENOMIC DNA]</scope>
    <source>
        <strain evidence="2">CBS 568.67</strain>
    </source>
</reference>
<organism evidence="2 3">
    <name type="scientific">Aphanomyces stellatus</name>
    <dbReference type="NCBI Taxonomy" id="120398"/>
    <lineage>
        <taxon>Eukaryota</taxon>
        <taxon>Sar</taxon>
        <taxon>Stramenopiles</taxon>
        <taxon>Oomycota</taxon>
        <taxon>Saprolegniomycetes</taxon>
        <taxon>Saprolegniales</taxon>
        <taxon>Verrucalvaceae</taxon>
        <taxon>Aphanomyces</taxon>
    </lineage>
</organism>
<dbReference type="EMBL" id="VJMH01005447">
    <property type="protein sequence ID" value="KAF0695873.1"/>
    <property type="molecule type" value="Genomic_DNA"/>
</dbReference>
<proteinExistence type="predicted"/>